<dbReference type="Proteomes" id="UP000467840">
    <property type="component" value="Chromosome 4"/>
</dbReference>
<dbReference type="SUPFAM" id="SSF48256">
    <property type="entry name" value="Citrate synthase"/>
    <property type="match status" value="1"/>
</dbReference>
<evidence type="ECO:0000256" key="4">
    <source>
        <dbReference type="ARBA" id="ARBA00022532"/>
    </source>
</evidence>
<dbReference type="GO" id="GO:0005759">
    <property type="term" value="C:mitochondrial matrix"/>
    <property type="evidence" value="ECO:0007669"/>
    <property type="project" value="TreeGrafter"/>
</dbReference>
<dbReference type="AlphaFoldDB" id="A0A6A6LP20"/>
<dbReference type="GO" id="GO:0005975">
    <property type="term" value="P:carbohydrate metabolic process"/>
    <property type="evidence" value="ECO:0007669"/>
    <property type="project" value="TreeGrafter"/>
</dbReference>
<gene>
    <name evidence="6" type="ORF">GH714_033703</name>
</gene>
<evidence type="ECO:0000256" key="1">
    <source>
        <dbReference type="ARBA" id="ARBA00005007"/>
    </source>
</evidence>
<evidence type="ECO:0000313" key="6">
    <source>
        <dbReference type="EMBL" id="KAF2302195.1"/>
    </source>
</evidence>
<keyword evidence="4" id="KW-0816">Tricarboxylic acid cycle</keyword>
<proteinExistence type="inferred from homology"/>
<dbReference type="GO" id="GO:0036440">
    <property type="term" value="F:citrate synthase activity"/>
    <property type="evidence" value="ECO:0007669"/>
    <property type="project" value="UniProtKB-EC"/>
</dbReference>
<evidence type="ECO:0000256" key="3">
    <source>
        <dbReference type="ARBA" id="ARBA00012972"/>
    </source>
</evidence>
<keyword evidence="7" id="KW-1185">Reference proteome</keyword>
<keyword evidence="5" id="KW-0808">Transferase</keyword>
<dbReference type="FunFam" id="1.10.230.10:FF:000002">
    <property type="entry name" value="Citrate synthase"/>
    <property type="match status" value="1"/>
</dbReference>
<sequence>MSKSDSSSFSMAASGRLAVLAAHLAAAASIESASISPSVLEAQSVSALVPPPETYRELSLYGNLPSESQLADWEFAISQHSAVPQGILDIIQAMPHDAHPMGVLVSAMSALSIFHPDANPALRAPTIAAAAYLRLAGRPPVLPSSNLSYAENFLYMLDSLYVAVLKMLSEIGTVENIPDFIEGVKNRKRKMSGFGHRVYKNYDPRAKVIKKLAEEVFSIVGRDPLIEVAVALEKAALSDEYFVKRKLYPNVDFYSGLIYSHCQDRCTIGRFHGKENKNLEDLSGRNVLGFHLFTKLTVYTGAWLRHYMPLKERMETSDADRLGQVSVSNASRRRLAGSGI</sequence>
<evidence type="ECO:0000256" key="2">
    <source>
        <dbReference type="ARBA" id="ARBA00010566"/>
    </source>
</evidence>
<reference evidence="6 7" key="1">
    <citation type="journal article" date="2020" name="Mol. Plant">
        <title>The Chromosome-Based Rubber Tree Genome Provides New Insights into Spurge Genome Evolution and Rubber Biosynthesis.</title>
        <authorList>
            <person name="Liu J."/>
            <person name="Shi C."/>
            <person name="Shi C.C."/>
            <person name="Li W."/>
            <person name="Zhang Q.J."/>
            <person name="Zhang Y."/>
            <person name="Li K."/>
            <person name="Lu H.F."/>
            <person name="Shi C."/>
            <person name="Zhu S.T."/>
            <person name="Xiao Z.Y."/>
            <person name="Nan H."/>
            <person name="Yue Y."/>
            <person name="Zhu X.G."/>
            <person name="Wu Y."/>
            <person name="Hong X.N."/>
            <person name="Fan G.Y."/>
            <person name="Tong Y."/>
            <person name="Zhang D."/>
            <person name="Mao C.L."/>
            <person name="Liu Y.L."/>
            <person name="Hao S.J."/>
            <person name="Liu W.Q."/>
            <person name="Lv M.Q."/>
            <person name="Zhang H.B."/>
            <person name="Liu Y."/>
            <person name="Hu-Tang G.R."/>
            <person name="Wang J.P."/>
            <person name="Wang J.H."/>
            <person name="Sun Y.H."/>
            <person name="Ni S.B."/>
            <person name="Chen W.B."/>
            <person name="Zhang X.C."/>
            <person name="Jiao Y.N."/>
            <person name="Eichler E.E."/>
            <person name="Li G.H."/>
            <person name="Liu X."/>
            <person name="Gao L.Z."/>
        </authorList>
    </citation>
    <scope>NUCLEOTIDE SEQUENCE [LARGE SCALE GENOMIC DNA]</scope>
    <source>
        <strain evidence="7">cv. GT1</strain>
        <tissue evidence="6">Leaf</tissue>
    </source>
</reference>
<dbReference type="InterPro" id="IPR019810">
    <property type="entry name" value="Citrate_synthase_AS"/>
</dbReference>
<dbReference type="InterPro" id="IPR016142">
    <property type="entry name" value="Citrate_synth-like_lrg_a-sub"/>
</dbReference>
<dbReference type="GO" id="GO:0006099">
    <property type="term" value="P:tricarboxylic acid cycle"/>
    <property type="evidence" value="ECO:0007669"/>
    <property type="project" value="UniProtKB-KW"/>
</dbReference>
<dbReference type="EMBL" id="JAAGAX010000010">
    <property type="protein sequence ID" value="KAF2302195.1"/>
    <property type="molecule type" value="Genomic_DNA"/>
</dbReference>
<dbReference type="PANTHER" id="PTHR11739:SF4">
    <property type="entry name" value="CITRATE SYNTHASE, PEROXISOMAL"/>
    <property type="match status" value="1"/>
</dbReference>
<organism evidence="6 7">
    <name type="scientific">Hevea brasiliensis</name>
    <name type="common">Para rubber tree</name>
    <name type="synonym">Siphonia brasiliensis</name>
    <dbReference type="NCBI Taxonomy" id="3981"/>
    <lineage>
        <taxon>Eukaryota</taxon>
        <taxon>Viridiplantae</taxon>
        <taxon>Streptophyta</taxon>
        <taxon>Embryophyta</taxon>
        <taxon>Tracheophyta</taxon>
        <taxon>Spermatophyta</taxon>
        <taxon>Magnoliopsida</taxon>
        <taxon>eudicotyledons</taxon>
        <taxon>Gunneridae</taxon>
        <taxon>Pentapetalae</taxon>
        <taxon>rosids</taxon>
        <taxon>fabids</taxon>
        <taxon>Malpighiales</taxon>
        <taxon>Euphorbiaceae</taxon>
        <taxon>Crotonoideae</taxon>
        <taxon>Micrandreae</taxon>
        <taxon>Hevea</taxon>
    </lineage>
</organism>
<comment type="pathway">
    <text evidence="1">Carbohydrate metabolism.</text>
</comment>
<comment type="similarity">
    <text evidence="2">Belongs to the citrate synthase family.</text>
</comment>
<dbReference type="PANTHER" id="PTHR11739">
    <property type="entry name" value="CITRATE SYNTHASE"/>
    <property type="match status" value="1"/>
</dbReference>
<name>A0A6A6LP20_HEVBR</name>
<dbReference type="InterPro" id="IPR002020">
    <property type="entry name" value="Citrate_synthase"/>
</dbReference>
<dbReference type="EC" id="2.3.3.16" evidence="3"/>
<evidence type="ECO:0000313" key="7">
    <source>
        <dbReference type="Proteomes" id="UP000467840"/>
    </source>
</evidence>
<accession>A0A6A6LP20</accession>
<dbReference type="PROSITE" id="PS00480">
    <property type="entry name" value="CITRATE_SYNTHASE"/>
    <property type="match status" value="1"/>
</dbReference>
<dbReference type="Gene3D" id="1.10.230.10">
    <property type="entry name" value="Cytochrome P450-Terp, domain 2"/>
    <property type="match status" value="1"/>
</dbReference>
<dbReference type="InterPro" id="IPR016143">
    <property type="entry name" value="Citrate_synth-like_sm_a-sub"/>
</dbReference>
<evidence type="ECO:0000256" key="5">
    <source>
        <dbReference type="ARBA" id="ARBA00022679"/>
    </source>
</evidence>
<dbReference type="Gene3D" id="1.10.580.10">
    <property type="entry name" value="Citrate Synthase, domain 1"/>
    <property type="match status" value="1"/>
</dbReference>
<comment type="caution">
    <text evidence="6">The sequence shown here is derived from an EMBL/GenBank/DDBJ whole genome shotgun (WGS) entry which is preliminary data.</text>
</comment>
<dbReference type="InterPro" id="IPR036969">
    <property type="entry name" value="Citrate_synthase_sf"/>
</dbReference>
<dbReference type="Pfam" id="PF00285">
    <property type="entry name" value="Citrate_synt"/>
    <property type="match status" value="2"/>
</dbReference>
<protein>
    <recommendedName>
        <fullName evidence="3">citrate synthase (unknown stereospecificity)</fullName>
        <ecNumber evidence="3">2.3.3.16</ecNumber>
    </recommendedName>
</protein>